<comment type="caution">
    <text evidence="1">The sequence shown here is derived from an EMBL/GenBank/DDBJ whole genome shotgun (WGS) entry which is preliminary data.</text>
</comment>
<dbReference type="Proteomes" id="UP000008974">
    <property type="component" value="Unassembled WGS sequence"/>
</dbReference>
<gene>
    <name evidence="1" type="ORF">GLP15_3536</name>
</gene>
<evidence type="ECO:0000313" key="1">
    <source>
        <dbReference type="EMBL" id="EFO61625.1"/>
    </source>
</evidence>
<name>E1F7E1_GIAIA</name>
<dbReference type="AlphaFoldDB" id="E1F7E1"/>
<protein>
    <submittedName>
        <fullName evidence="1">Uncharacterized protein</fullName>
    </submittedName>
</protein>
<dbReference type="EMBL" id="ACVC01000216">
    <property type="protein sequence ID" value="EFO61625.1"/>
    <property type="molecule type" value="Genomic_DNA"/>
</dbReference>
<dbReference type="OrthoDB" id="10273116at2759"/>
<reference evidence="1 2" key="1">
    <citation type="journal article" date="2010" name="BMC Genomics">
        <title>Genome analysis and comparative genomics of a Giardia intestinalis assemblage E isolate.</title>
        <authorList>
            <person name="Jerlstrom-Hultqvist J."/>
            <person name="Franzen O."/>
            <person name="Ankarklev J."/>
            <person name="Xu F."/>
            <person name="Nohynkova E."/>
            <person name="Andersson J.O."/>
            <person name="Svard S.G."/>
            <person name="Andersson B."/>
        </authorList>
    </citation>
    <scope>NUCLEOTIDE SEQUENCE [LARGE SCALE GENOMIC DNA]</scope>
    <source>
        <strain evidence="1 2">P15</strain>
    </source>
</reference>
<sequence>MRAHTQADDYGRVYTVSHLPSCAVLPTGSPPYAPPRVVQAFKDPLAGTQVPFNSKNDPSVHRIVKARRFASQSNLIPLDCNSNARHIQVPMPSKTLTHAMAKRIDPSLADTKKRTAKMEEAKMRMHTKK</sequence>
<proteinExistence type="predicted"/>
<accession>E1F7E1</accession>
<dbReference type="VEuPathDB" id="GiardiaDB:GLP15_3536"/>
<evidence type="ECO:0000313" key="2">
    <source>
        <dbReference type="Proteomes" id="UP000008974"/>
    </source>
</evidence>
<organism evidence="1 2">
    <name type="scientific">Giardia intestinalis (strain P15)</name>
    <name type="common">Giardia lamblia</name>
    <dbReference type="NCBI Taxonomy" id="658858"/>
    <lineage>
        <taxon>Eukaryota</taxon>
        <taxon>Metamonada</taxon>
        <taxon>Diplomonadida</taxon>
        <taxon>Hexamitidae</taxon>
        <taxon>Giardiinae</taxon>
        <taxon>Giardia</taxon>
    </lineage>
</organism>